<evidence type="ECO:0000313" key="2">
    <source>
        <dbReference type="EMBL" id="KAE8946990.1"/>
    </source>
</evidence>
<accession>A0A6A3FSG1</accession>
<feature type="compositionally biased region" description="Acidic residues" evidence="1">
    <location>
        <begin position="31"/>
        <end position="43"/>
    </location>
</feature>
<dbReference type="AlphaFoldDB" id="A0A6A3FSG1"/>
<evidence type="ECO:0000256" key="1">
    <source>
        <dbReference type="SAM" id="MobiDB-lite"/>
    </source>
</evidence>
<evidence type="ECO:0000313" key="4">
    <source>
        <dbReference type="Proteomes" id="UP000429523"/>
    </source>
</evidence>
<evidence type="ECO:0000313" key="3">
    <source>
        <dbReference type="EMBL" id="KAE9253024.1"/>
    </source>
</evidence>
<feature type="region of interest" description="Disordered" evidence="1">
    <location>
        <begin position="1"/>
        <end position="74"/>
    </location>
</feature>
<reference evidence="4 5" key="1">
    <citation type="submission" date="2018-08" db="EMBL/GenBank/DDBJ databases">
        <title>Genomic investigation of the strawberry pathogen Phytophthora fragariae indicates pathogenicity is determined by transcriptional variation in three key races.</title>
        <authorList>
            <person name="Adams T.M."/>
            <person name="Armitage A.D."/>
            <person name="Sobczyk M.K."/>
            <person name="Bates H.J."/>
            <person name="Dunwell J.M."/>
            <person name="Nellist C.F."/>
            <person name="Harrison R.J."/>
        </authorList>
    </citation>
    <scope>NUCLEOTIDE SEQUENCE [LARGE SCALE GENOMIC DNA]</scope>
    <source>
        <strain evidence="3 5">BC-1</strain>
        <strain evidence="2 4">NOV-9</strain>
    </source>
</reference>
<sequence length="158" mass="17325">MFFVSGNPGCTGEAIIESGIARSPDTSNYDTPEEEEEESETDSVDSPKEARNKAKAKAKTNMQPKNRSSRPVDVDSASIRYGFDNMTKLLSSRKQAVQTNGDAGVVQSIEKLAASIELSNEMQQQTTASILQSIANFQQQNAETMKEMLHHLQQPRSG</sequence>
<dbReference type="EMBL" id="QXGF01000096">
    <property type="protein sequence ID" value="KAE8946990.1"/>
    <property type="molecule type" value="Genomic_DNA"/>
</dbReference>
<dbReference type="Proteomes" id="UP000440367">
    <property type="component" value="Unassembled WGS sequence"/>
</dbReference>
<dbReference type="EMBL" id="QXGD01000101">
    <property type="protein sequence ID" value="KAE9253024.1"/>
    <property type="molecule type" value="Genomic_DNA"/>
</dbReference>
<organism evidence="2 4">
    <name type="scientific">Phytophthora fragariae</name>
    <dbReference type="NCBI Taxonomy" id="53985"/>
    <lineage>
        <taxon>Eukaryota</taxon>
        <taxon>Sar</taxon>
        <taxon>Stramenopiles</taxon>
        <taxon>Oomycota</taxon>
        <taxon>Peronosporomycetes</taxon>
        <taxon>Peronosporales</taxon>
        <taxon>Peronosporaceae</taxon>
        <taxon>Phytophthora</taxon>
    </lineage>
</organism>
<dbReference type="Proteomes" id="UP000429523">
    <property type="component" value="Unassembled WGS sequence"/>
</dbReference>
<evidence type="ECO:0000313" key="5">
    <source>
        <dbReference type="Proteomes" id="UP000440367"/>
    </source>
</evidence>
<gene>
    <name evidence="3" type="ORF">PF002_g3545</name>
    <name evidence="2" type="ORF">PF009_g3387</name>
</gene>
<name>A0A6A3FSG1_9STRA</name>
<comment type="caution">
    <text evidence="2">The sequence shown here is derived from an EMBL/GenBank/DDBJ whole genome shotgun (WGS) entry which is preliminary data.</text>
</comment>
<protein>
    <submittedName>
        <fullName evidence="2">Uncharacterized protein</fullName>
    </submittedName>
</protein>
<proteinExistence type="predicted"/>